<protein>
    <submittedName>
        <fullName evidence="4">Unannotated protein</fullName>
    </submittedName>
</protein>
<proteinExistence type="inferred from homology"/>
<dbReference type="GO" id="GO:0006508">
    <property type="term" value="P:proteolysis"/>
    <property type="evidence" value="ECO:0007669"/>
    <property type="project" value="InterPro"/>
</dbReference>
<dbReference type="InterPro" id="IPR000073">
    <property type="entry name" value="AB_hydrolase_1"/>
</dbReference>
<dbReference type="GO" id="GO:0008233">
    <property type="term" value="F:peptidase activity"/>
    <property type="evidence" value="ECO:0007669"/>
    <property type="project" value="InterPro"/>
</dbReference>
<evidence type="ECO:0000313" key="4">
    <source>
        <dbReference type="EMBL" id="CAB4367177.1"/>
    </source>
</evidence>
<keyword evidence="2" id="KW-0378">Hydrolase</keyword>
<dbReference type="InterPro" id="IPR029058">
    <property type="entry name" value="AB_hydrolase_fold"/>
</dbReference>
<dbReference type="Pfam" id="PF00561">
    <property type="entry name" value="Abhydrolase_1"/>
    <property type="match status" value="1"/>
</dbReference>
<evidence type="ECO:0000259" key="3">
    <source>
        <dbReference type="Pfam" id="PF00561"/>
    </source>
</evidence>
<dbReference type="PIRSF" id="PIRSF005539">
    <property type="entry name" value="Pept_S33_TRI_F1"/>
    <property type="match status" value="1"/>
</dbReference>
<dbReference type="Gene3D" id="3.40.50.1820">
    <property type="entry name" value="alpha/beta hydrolase"/>
    <property type="match status" value="1"/>
</dbReference>
<evidence type="ECO:0000256" key="1">
    <source>
        <dbReference type="ARBA" id="ARBA00010088"/>
    </source>
</evidence>
<gene>
    <name evidence="4" type="ORF">UFOPK4180_00778</name>
</gene>
<sequence>MMTWQHGNTAYTILGDLHSGKTPLVALHGGPGFLGKSAMTVAQYAEKSGRPAVIYDQIGCGSSSLLREKPKEFWQADIFVQEFYELIKHLGIEDNFAINGHSWGGLLAAEIAITQPRGLKALVLSSPLGDSDTWVAGVKELLAQMPSEISSVIIKHEEAGTTTTDEYMEAAFKFYDKHVIRIPMPQDVIEIFDEALADQNVYNAMWGPSELMCNGTLAGHVVTDRLDRIIAPTLIISGKYDECMASTAGAYLSGIKGSRWELFEESSHLSYVEEAAKYQRVMNDFLAAKC</sequence>
<dbReference type="PRINTS" id="PR00793">
    <property type="entry name" value="PROAMNOPTASE"/>
</dbReference>
<dbReference type="InterPro" id="IPR005945">
    <property type="entry name" value="Pro_imino_pep"/>
</dbReference>
<dbReference type="InterPro" id="IPR002410">
    <property type="entry name" value="Peptidase_S33"/>
</dbReference>
<dbReference type="PANTHER" id="PTHR43194:SF2">
    <property type="entry name" value="PEROXISOMAL MEMBRANE PROTEIN LPX1"/>
    <property type="match status" value="1"/>
</dbReference>
<dbReference type="InterPro" id="IPR050228">
    <property type="entry name" value="Carboxylesterase_BioH"/>
</dbReference>
<dbReference type="PANTHER" id="PTHR43194">
    <property type="entry name" value="HYDROLASE ALPHA/BETA FOLD FAMILY"/>
    <property type="match status" value="1"/>
</dbReference>
<dbReference type="EMBL" id="CAESPC010000132">
    <property type="protein sequence ID" value="CAB4367177.1"/>
    <property type="molecule type" value="Genomic_DNA"/>
</dbReference>
<comment type="similarity">
    <text evidence="1">Belongs to the peptidase S33 family.</text>
</comment>
<dbReference type="AlphaFoldDB" id="A0A6J6AEB9"/>
<feature type="domain" description="AB hydrolase-1" evidence="3">
    <location>
        <begin position="23"/>
        <end position="274"/>
    </location>
</feature>
<dbReference type="SUPFAM" id="SSF53474">
    <property type="entry name" value="alpha/beta-Hydrolases"/>
    <property type="match status" value="1"/>
</dbReference>
<dbReference type="NCBIfam" id="TIGR01250">
    <property type="entry name" value="pro_imino_pep_2"/>
    <property type="match status" value="1"/>
</dbReference>
<reference evidence="4" key="1">
    <citation type="submission" date="2020-05" db="EMBL/GenBank/DDBJ databases">
        <authorList>
            <person name="Chiriac C."/>
            <person name="Salcher M."/>
            <person name="Ghai R."/>
            <person name="Kavagutti S V."/>
        </authorList>
    </citation>
    <scope>NUCLEOTIDE SEQUENCE</scope>
</reference>
<accession>A0A6J6AEB9</accession>
<evidence type="ECO:0000256" key="2">
    <source>
        <dbReference type="ARBA" id="ARBA00022801"/>
    </source>
</evidence>
<organism evidence="4">
    <name type="scientific">freshwater metagenome</name>
    <dbReference type="NCBI Taxonomy" id="449393"/>
    <lineage>
        <taxon>unclassified sequences</taxon>
        <taxon>metagenomes</taxon>
        <taxon>ecological metagenomes</taxon>
    </lineage>
</organism>
<name>A0A6J6AEB9_9ZZZZ</name>